<gene>
    <name evidence="5" type="primary">recX</name>
    <name evidence="11" type="ORF">EAV92_05390</name>
</gene>
<dbReference type="Gene3D" id="1.10.10.10">
    <property type="entry name" value="Winged helix-like DNA-binding domain superfamily/Winged helix DNA-binding domain"/>
    <property type="match status" value="3"/>
</dbReference>
<evidence type="ECO:0000256" key="4">
    <source>
        <dbReference type="ARBA" id="ARBA00022490"/>
    </source>
</evidence>
<organism evidence="11 12">
    <name type="scientific">Cohnella candidum</name>
    <dbReference type="NCBI Taxonomy" id="2674991"/>
    <lineage>
        <taxon>Bacteria</taxon>
        <taxon>Bacillati</taxon>
        <taxon>Bacillota</taxon>
        <taxon>Bacilli</taxon>
        <taxon>Bacillales</taxon>
        <taxon>Paenibacillaceae</taxon>
        <taxon>Cohnella</taxon>
    </lineage>
</organism>
<dbReference type="HAMAP" id="MF_01114">
    <property type="entry name" value="RecX"/>
    <property type="match status" value="1"/>
</dbReference>
<dbReference type="RefSeq" id="WP_123040113.1">
    <property type="nucleotide sequence ID" value="NZ_CP033433.1"/>
</dbReference>
<reference evidence="11 12" key="1">
    <citation type="submission" date="2018-10" db="EMBL/GenBank/DDBJ databases">
        <title>Genome Sequence of Cohnella sp.</title>
        <authorList>
            <person name="Srinivasan S."/>
            <person name="Kim M.K."/>
        </authorList>
    </citation>
    <scope>NUCLEOTIDE SEQUENCE [LARGE SCALE GENOMIC DNA]</scope>
    <source>
        <strain evidence="11 12">18JY8-7</strain>
    </source>
</reference>
<feature type="domain" description="RecX third three-helical" evidence="9">
    <location>
        <begin position="251"/>
        <end position="297"/>
    </location>
</feature>
<comment type="similarity">
    <text evidence="2 5">Belongs to the RecX family.</text>
</comment>
<keyword evidence="6" id="KW-0175">Coiled coil</keyword>
<feature type="region of interest" description="Disordered" evidence="7">
    <location>
        <begin position="1"/>
        <end position="44"/>
    </location>
</feature>
<feature type="compositionally biased region" description="Polar residues" evidence="7">
    <location>
        <begin position="29"/>
        <end position="38"/>
    </location>
</feature>
<evidence type="ECO:0000256" key="7">
    <source>
        <dbReference type="SAM" id="MobiDB-lite"/>
    </source>
</evidence>
<comment type="function">
    <text evidence="5">Modulates RecA activity.</text>
</comment>
<accession>A0A3G3JUZ0</accession>
<dbReference type="Pfam" id="PF21982">
    <property type="entry name" value="RecX_HTH1"/>
    <property type="match status" value="1"/>
</dbReference>
<dbReference type="EMBL" id="CP033433">
    <property type="protein sequence ID" value="AYQ72052.1"/>
    <property type="molecule type" value="Genomic_DNA"/>
</dbReference>
<dbReference type="KEGG" id="coh:EAV92_05390"/>
<dbReference type="InterPro" id="IPR036388">
    <property type="entry name" value="WH-like_DNA-bd_sf"/>
</dbReference>
<evidence type="ECO:0000313" key="12">
    <source>
        <dbReference type="Proteomes" id="UP000269097"/>
    </source>
</evidence>
<evidence type="ECO:0000313" key="11">
    <source>
        <dbReference type="EMBL" id="AYQ72052.1"/>
    </source>
</evidence>
<dbReference type="GO" id="GO:0006282">
    <property type="term" value="P:regulation of DNA repair"/>
    <property type="evidence" value="ECO:0007669"/>
    <property type="project" value="UniProtKB-UniRule"/>
</dbReference>
<evidence type="ECO:0000256" key="6">
    <source>
        <dbReference type="SAM" id="Coils"/>
    </source>
</evidence>
<dbReference type="InterPro" id="IPR003783">
    <property type="entry name" value="Regulatory_RecX"/>
</dbReference>
<feature type="domain" description="RecX second three-helical" evidence="8">
    <location>
        <begin position="204"/>
        <end position="245"/>
    </location>
</feature>
<dbReference type="InterPro" id="IPR053926">
    <property type="entry name" value="RecX_HTH_1st"/>
</dbReference>
<evidence type="ECO:0000256" key="2">
    <source>
        <dbReference type="ARBA" id="ARBA00009695"/>
    </source>
</evidence>
<dbReference type="GO" id="GO:0005737">
    <property type="term" value="C:cytoplasm"/>
    <property type="evidence" value="ECO:0007669"/>
    <property type="project" value="UniProtKB-SubCell"/>
</dbReference>
<keyword evidence="12" id="KW-1185">Reference proteome</keyword>
<dbReference type="Proteomes" id="UP000269097">
    <property type="component" value="Chromosome"/>
</dbReference>
<keyword evidence="4 5" id="KW-0963">Cytoplasm</keyword>
<comment type="subcellular location">
    <subcellularLocation>
        <location evidence="1 5">Cytoplasm</location>
    </subcellularLocation>
</comment>
<dbReference type="InterPro" id="IPR053924">
    <property type="entry name" value="RecX_HTH_2nd"/>
</dbReference>
<dbReference type="AlphaFoldDB" id="A0A3G3JUZ0"/>
<evidence type="ECO:0000256" key="1">
    <source>
        <dbReference type="ARBA" id="ARBA00004496"/>
    </source>
</evidence>
<feature type="coiled-coil region" evidence="6">
    <location>
        <begin position="149"/>
        <end position="183"/>
    </location>
</feature>
<proteinExistence type="inferred from homology"/>
<evidence type="ECO:0000259" key="9">
    <source>
        <dbReference type="Pfam" id="PF21981"/>
    </source>
</evidence>
<evidence type="ECO:0000256" key="3">
    <source>
        <dbReference type="ARBA" id="ARBA00018111"/>
    </source>
</evidence>
<feature type="domain" description="RecX first three-helical" evidence="10">
    <location>
        <begin position="158"/>
        <end position="197"/>
    </location>
</feature>
<dbReference type="PANTHER" id="PTHR33602">
    <property type="entry name" value="REGULATORY PROTEIN RECX FAMILY PROTEIN"/>
    <property type="match status" value="1"/>
</dbReference>
<dbReference type="Pfam" id="PF21981">
    <property type="entry name" value="RecX_HTH3"/>
    <property type="match status" value="1"/>
</dbReference>
<dbReference type="InterPro" id="IPR053925">
    <property type="entry name" value="RecX_HTH_3rd"/>
</dbReference>
<evidence type="ECO:0000259" key="10">
    <source>
        <dbReference type="Pfam" id="PF21982"/>
    </source>
</evidence>
<dbReference type="PANTHER" id="PTHR33602:SF1">
    <property type="entry name" value="REGULATORY PROTEIN RECX FAMILY PROTEIN"/>
    <property type="match status" value="1"/>
</dbReference>
<evidence type="ECO:0000256" key="5">
    <source>
        <dbReference type="HAMAP-Rule" id="MF_01114"/>
    </source>
</evidence>
<sequence>MNGFGKRGSGKRSENARKTAAKGKRSKTESPQKGSSGEPSVADRFLRITEAEVAAVESHPKQPGMYRIAIRLLGELKPDHSDEFEPNFSIPPASNTEDWNDEVDALIAGASAASAADRHETVITVHEDTLVSMRLLKGRRLSPEEWETLRKEEAQEEAYRAALNILERKARTSRELSDALKRKGFAADVIQSCLDRLRSRRMLDDTAYAKRYTEQRATGQRKGRRLIRQELLQRGIAKEDADRALGDLDTDVELEAAYALARKKWPQLKGELRERKMKLTAFLMRRGYPNGVVRSAMDRAIADASDSEERGWGIGYDGEDGDMGSLDWEMNEAADPDALD</sequence>
<evidence type="ECO:0000259" key="8">
    <source>
        <dbReference type="Pfam" id="PF02631"/>
    </source>
</evidence>
<dbReference type="Pfam" id="PF02631">
    <property type="entry name" value="RecX_HTH2"/>
    <property type="match status" value="1"/>
</dbReference>
<name>A0A3G3JUZ0_9BACL</name>
<protein>
    <recommendedName>
        <fullName evidence="3 5">Regulatory protein RecX</fullName>
    </recommendedName>
</protein>